<dbReference type="PANTHER" id="PTHR43539">
    <property type="entry name" value="FLAVIN-BINDING MONOOXYGENASE-LIKE PROTEIN (AFU_ORTHOLOGUE AFUA_4G09220)"/>
    <property type="match status" value="1"/>
</dbReference>
<dbReference type="InterPro" id="IPR050982">
    <property type="entry name" value="Auxin_biosynth/cation_transpt"/>
</dbReference>
<dbReference type="PRINTS" id="PR00411">
    <property type="entry name" value="PNDRDTASEI"/>
</dbReference>
<evidence type="ECO:0000256" key="1">
    <source>
        <dbReference type="ARBA" id="ARBA00023002"/>
    </source>
</evidence>
<sequence length="515" mass="57558">MTAISTYEYCIVGAGPGGLQLAYYLQKKGFDYVVLEASGAPGAFFSRFPRHRRLISINKTHTGIDDPDTNLRWDWNSLLCDDPELRFTRLTPEYFPSADVMVAYLQQFAEKFQLNVRYGWKVETIERDGDGFVVNSAAGTIRAAKLIVATGRIPRPLPDIPGIEHAETYADMPTDPQQFAGQRVLILGKGNSAMETAENLMETAAVIHLLSPSPVRLAWRTHYVGDVRAVNNNVLDTYQLKSQNTILDATLERIDRLNCGAFRAQFLYTHAEGERRAVTVDRILACIGFMWDPTVFAQMDEPPRASPCGRFPALTSAFESVNVKGLYFAGALQHVLDYRKSFSGFIHGFRYNAALLADILDRRAGGAVPAPQSLPNSWDGVLDAAMERVNTASSLFQQPGFLADIFAPGPNGDCLHYRDLTVDLFEDEVFAPGKPYLAVTMEYGDVGAHADPFNIHRFPTDGRRSAFIHPVMRLRRDGEIVAEHHIPEDLENQWRLPEQLDQAREFLGGLDAWRT</sequence>
<gene>
    <name evidence="2" type="ORF">LMG27198_35420</name>
</gene>
<keyword evidence="1" id="KW-0560">Oxidoreductase</keyword>
<accession>A0A9W6LTA9</accession>
<comment type="caution">
    <text evidence="2">The sequence shown here is derived from an EMBL/GenBank/DDBJ whole genome shotgun (WGS) entry which is preliminary data.</text>
</comment>
<keyword evidence="3" id="KW-1185">Reference proteome</keyword>
<dbReference type="SUPFAM" id="SSF51905">
    <property type="entry name" value="FAD/NAD(P)-binding domain"/>
    <property type="match status" value="2"/>
</dbReference>
<dbReference type="Proteomes" id="UP001144323">
    <property type="component" value="Unassembled WGS sequence"/>
</dbReference>
<name>A0A9W6LTA9_9HYPH</name>
<dbReference type="InterPro" id="IPR036188">
    <property type="entry name" value="FAD/NAD-bd_sf"/>
</dbReference>
<dbReference type="GO" id="GO:0036503">
    <property type="term" value="P:ERAD pathway"/>
    <property type="evidence" value="ECO:0007669"/>
    <property type="project" value="TreeGrafter"/>
</dbReference>
<protein>
    <submittedName>
        <fullName evidence="2">Pyridine nucleotide-disulfide oxidoreductase</fullName>
    </submittedName>
</protein>
<reference evidence="2" key="1">
    <citation type="journal article" date="2023" name="Int. J. Syst. Evol. Microbiol.">
        <title>Methylocystis iwaonis sp. nov., a type II methane-oxidizing bacterium from surface soil of a rice paddy field in Japan, and emended description of the genus Methylocystis (ex Whittenbury et al. 1970) Bowman et al. 1993.</title>
        <authorList>
            <person name="Kaise H."/>
            <person name="Sawadogo J.B."/>
            <person name="Alam M.S."/>
            <person name="Ueno C."/>
            <person name="Dianou D."/>
            <person name="Shinjo R."/>
            <person name="Asakawa S."/>
        </authorList>
    </citation>
    <scope>NUCLEOTIDE SEQUENCE</scope>
    <source>
        <strain evidence="2">LMG27198</strain>
    </source>
</reference>
<proteinExistence type="predicted"/>
<dbReference type="GO" id="GO:0004497">
    <property type="term" value="F:monooxygenase activity"/>
    <property type="evidence" value="ECO:0007669"/>
    <property type="project" value="TreeGrafter"/>
</dbReference>
<evidence type="ECO:0000313" key="3">
    <source>
        <dbReference type="Proteomes" id="UP001144323"/>
    </source>
</evidence>
<dbReference type="GO" id="GO:0050660">
    <property type="term" value="F:flavin adenine dinucleotide binding"/>
    <property type="evidence" value="ECO:0007669"/>
    <property type="project" value="TreeGrafter"/>
</dbReference>
<organism evidence="2 3">
    <name type="scientific">Methylocystis echinoides</name>
    <dbReference type="NCBI Taxonomy" id="29468"/>
    <lineage>
        <taxon>Bacteria</taxon>
        <taxon>Pseudomonadati</taxon>
        <taxon>Pseudomonadota</taxon>
        <taxon>Alphaproteobacteria</taxon>
        <taxon>Hyphomicrobiales</taxon>
        <taxon>Methylocystaceae</taxon>
        <taxon>Methylocystis</taxon>
    </lineage>
</organism>
<dbReference type="Pfam" id="PF13738">
    <property type="entry name" value="Pyr_redox_3"/>
    <property type="match status" value="1"/>
</dbReference>
<evidence type="ECO:0000313" key="2">
    <source>
        <dbReference type="EMBL" id="GLI94550.1"/>
    </source>
</evidence>
<dbReference type="RefSeq" id="WP_281804628.1">
    <property type="nucleotide sequence ID" value="NZ_BSEC01000001.1"/>
</dbReference>
<dbReference type="AlphaFoldDB" id="A0A9W6LTA9"/>
<dbReference type="Gene3D" id="3.50.50.60">
    <property type="entry name" value="FAD/NAD(P)-binding domain"/>
    <property type="match status" value="2"/>
</dbReference>
<dbReference type="EMBL" id="BSEC01000001">
    <property type="protein sequence ID" value="GLI94550.1"/>
    <property type="molecule type" value="Genomic_DNA"/>
</dbReference>
<dbReference type="PANTHER" id="PTHR43539:SF23">
    <property type="entry name" value="FAD-DEPENDENT OXIDOREDUCTASE DOMAIN-CONTAINING PROTEIN 2"/>
    <property type="match status" value="1"/>
</dbReference>
<dbReference type="PRINTS" id="PR00368">
    <property type="entry name" value="FADPNR"/>
</dbReference>